<dbReference type="EMBL" id="WBUI01000013">
    <property type="protein sequence ID" value="KAB2931602.1"/>
    <property type="molecule type" value="Genomic_DNA"/>
</dbReference>
<reference evidence="1 2" key="1">
    <citation type="submission" date="2019-10" db="EMBL/GenBank/DDBJ databases">
        <title>Extracellular Electron Transfer in a Candidatus Methanoperedens spp. Enrichment Culture.</title>
        <authorList>
            <person name="Berger S."/>
            <person name="Rangel Shaw D."/>
            <person name="Berben T."/>
            <person name="In 'T Zandt M."/>
            <person name="Frank J."/>
            <person name="Reimann J."/>
            <person name="Jetten M.S.M."/>
            <person name="Welte C.U."/>
        </authorList>
    </citation>
    <scope>NUCLEOTIDE SEQUENCE [LARGE SCALE GENOMIC DNA]</scope>
    <source>
        <strain evidence="1">SB12</strain>
    </source>
</reference>
<evidence type="ECO:0000313" key="1">
    <source>
        <dbReference type="EMBL" id="KAB2931602.1"/>
    </source>
</evidence>
<evidence type="ECO:0000313" key="2">
    <source>
        <dbReference type="Proteomes" id="UP000460298"/>
    </source>
</evidence>
<dbReference type="Proteomes" id="UP000460298">
    <property type="component" value="Unassembled WGS sequence"/>
</dbReference>
<comment type="caution">
    <text evidence="1">The sequence shown here is derived from an EMBL/GenBank/DDBJ whole genome shotgun (WGS) entry which is preliminary data.</text>
</comment>
<protein>
    <submittedName>
        <fullName evidence="1">Uncharacterized protein</fullName>
    </submittedName>
</protein>
<organism evidence="1 2">
    <name type="scientific">Leptonema illini</name>
    <dbReference type="NCBI Taxonomy" id="183"/>
    <lineage>
        <taxon>Bacteria</taxon>
        <taxon>Pseudomonadati</taxon>
        <taxon>Spirochaetota</taxon>
        <taxon>Spirochaetia</taxon>
        <taxon>Leptospirales</taxon>
        <taxon>Leptospiraceae</taxon>
        <taxon>Leptonema</taxon>
    </lineage>
</organism>
<name>A0A833H0G0_9LEPT</name>
<dbReference type="AlphaFoldDB" id="A0A833H0G0"/>
<gene>
    <name evidence="1" type="ORF">F9K24_13475</name>
</gene>
<dbReference type="Pfam" id="PF18953">
    <property type="entry name" value="SAP_new25"/>
    <property type="match status" value="1"/>
</dbReference>
<accession>A0A833H0G0</accession>
<sequence>MSGKAALRKGITEQEFINGYWYATEIKAFAKEIGIPNSSRLRKDELEELIRHYIRTGKLKSAARKNILKTGRKDLDLGLKTSLPIIHYTSNRQTKDFIKSEAGKLAPKLKIKSGVWYRLNRWRDEQITAGRKITYGDLIKQFVHLNEIDTEFEKIAVGRYINFLSDFSANEPGATRAKALHAWKQLKKLDIPKDYRSWKASQNSRKSQQ</sequence>
<proteinExistence type="predicted"/>